<dbReference type="PANTHER" id="PTHR41386">
    <property type="entry name" value="INTEGRAL MEMBRANE PROTEIN-RELATED"/>
    <property type="match status" value="1"/>
</dbReference>
<dbReference type="InterPro" id="IPR010406">
    <property type="entry name" value="DUF1003"/>
</dbReference>
<evidence type="ECO:0000256" key="1">
    <source>
        <dbReference type="SAM" id="Phobius"/>
    </source>
</evidence>
<sequence length="179" mass="19354">MADVNIVEKGDTPRAAARNVEEIARLEREAARERSLADRVADVVARSAGTLGFVLAHAALIAAWIAVNTGAIPAVPAFDPFPFGLLGGMFSLEGVLLAAFVLIKQNRMSARAEERSHLDLQISLLAEQEVSKIIEMLERLSRAQGVERQVVDEDAEEMAETTAVGRLAHHLHEKLPGEG</sequence>
<dbReference type="Proteomes" id="UP001501588">
    <property type="component" value="Unassembled WGS sequence"/>
</dbReference>
<gene>
    <name evidence="2" type="ORF">GCM10009416_17860</name>
</gene>
<dbReference type="RefSeq" id="WP_343894891.1">
    <property type="nucleotide sequence ID" value="NZ_BAAAFZ010000019.1"/>
</dbReference>
<accession>A0ABN1F2C9</accession>
<comment type="caution">
    <text evidence="2">The sequence shown here is derived from an EMBL/GenBank/DDBJ whole genome shotgun (WGS) entry which is preliminary data.</text>
</comment>
<evidence type="ECO:0000313" key="3">
    <source>
        <dbReference type="Proteomes" id="UP001501588"/>
    </source>
</evidence>
<evidence type="ECO:0000313" key="2">
    <source>
        <dbReference type="EMBL" id="GAA0579872.1"/>
    </source>
</evidence>
<dbReference type="EMBL" id="BAAAFZ010000019">
    <property type="protein sequence ID" value="GAA0579872.1"/>
    <property type="molecule type" value="Genomic_DNA"/>
</dbReference>
<keyword evidence="1" id="KW-0812">Transmembrane</keyword>
<feature type="transmembrane region" description="Helical" evidence="1">
    <location>
        <begin position="43"/>
        <end position="65"/>
    </location>
</feature>
<reference evidence="2 3" key="1">
    <citation type="journal article" date="2019" name="Int. J. Syst. Evol. Microbiol.">
        <title>The Global Catalogue of Microorganisms (GCM) 10K type strain sequencing project: providing services to taxonomists for standard genome sequencing and annotation.</title>
        <authorList>
            <consortium name="The Broad Institute Genomics Platform"/>
            <consortium name="The Broad Institute Genome Sequencing Center for Infectious Disease"/>
            <person name="Wu L."/>
            <person name="Ma J."/>
        </authorList>
    </citation>
    <scope>NUCLEOTIDE SEQUENCE [LARGE SCALE GENOMIC DNA]</scope>
    <source>
        <strain evidence="2 3">JCM 9933</strain>
    </source>
</reference>
<keyword evidence="1" id="KW-0472">Membrane</keyword>
<dbReference type="Pfam" id="PF06210">
    <property type="entry name" value="DUF1003"/>
    <property type="match status" value="1"/>
</dbReference>
<proteinExistence type="predicted"/>
<organism evidence="2 3">
    <name type="scientific">Craurococcus roseus</name>
    <dbReference type="NCBI Taxonomy" id="77585"/>
    <lineage>
        <taxon>Bacteria</taxon>
        <taxon>Pseudomonadati</taxon>
        <taxon>Pseudomonadota</taxon>
        <taxon>Alphaproteobacteria</taxon>
        <taxon>Acetobacterales</taxon>
        <taxon>Acetobacteraceae</taxon>
        <taxon>Craurococcus</taxon>
    </lineage>
</organism>
<keyword evidence="3" id="KW-1185">Reference proteome</keyword>
<dbReference type="PANTHER" id="PTHR41386:SF1">
    <property type="entry name" value="MEMBRANE PROTEIN"/>
    <property type="match status" value="1"/>
</dbReference>
<keyword evidence="1" id="KW-1133">Transmembrane helix</keyword>
<name>A0ABN1F2C9_9PROT</name>
<feature type="transmembrane region" description="Helical" evidence="1">
    <location>
        <begin position="85"/>
        <end position="103"/>
    </location>
</feature>
<protein>
    <submittedName>
        <fullName evidence="2">DUF1003 domain-containing protein</fullName>
    </submittedName>
</protein>